<sequence length="292" mass="34207">MYRLFSLSMAGLLAIHFFMGCRGKNTGSGSENDVLVKVGDHILTRAELNEALPRGLSVVDSATFADNFVKQWAEDILLYDVAAENLPDMVRIERMIEQYRRDLVIFEYQKQLMNEKLSRKIPESEIKAYYEANPGRFKLKSGIIKGLFLKVPYNSPRINQLKKWYKSGKSEAVENIEKYGLQNAVIYEYFYDRWIPFKEVMNNIPYEISDETAFLRTHHNIEYQDSSYLYLLNISDVLTEGSEMPFDFARKQIEEILLNHRKNEFIRNTQRELYDEAFKKGEIEFPGLQGEK</sequence>
<dbReference type="PROSITE" id="PS51257">
    <property type="entry name" value="PROKAR_LIPOPROTEIN"/>
    <property type="match status" value="1"/>
</dbReference>
<dbReference type="EMBL" id="AP023322">
    <property type="protein sequence ID" value="BCI62682.1"/>
    <property type="molecule type" value="Genomic_DNA"/>
</dbReference>
<keyword evidence="2" id="KW-1185">Reference proteome</keyword>
<dbReference type="AlphaFoldDB" id="A0A7G1HV78"/>
<evidence type="ECO:0000313" key="1">
    <source>
        <dbReference type="EMBL" id="BCI62682.1"/>
    </source>
</evidence>
<evidence type="ECO:0008006" key="3">
    <source>
        <dbReference type="Google" id="ProtNLM"/>
    </source>
</evidence>
<gene>
    <name evidence="1" type="ORF">Cop2CBH44_10350</name>
</gene>
<accession>A0A7G1HV78</accession>
<name>A0A7G1HV78_9BACT</name>
<dbReference type="KEGG" id="copr:Cop2CBH44_10350"/>
<dbReference type="InterPro" id="IPR027304">
    <property type="entry name" value="Trigger_fact/SurA_dom_sf"/>
</dbReference>
<dbReference type="Proteomes" id="UP000594042">
    <property type="component" value="Chromosome"/>
</dbReference>
<dbReference type="RefSeq" id="WP_055096529.1">
    <property type="nucleotide sequence ID" value="NZ_AP023322.1"/>
</dbReference>
<organism evidence="1 2">
    <name type="scientific">Coprobacter secundus subsp. similis</name>
    <dbReference type="NCBI Taxonomy" id="2751153"/>
    <lineage>
        <taxon>Bacteria</taxon>
        <taxon>Pseudomonadati</taxon>
        <taxon>Bacteroidota</taxon>
        <taxon>Bacteroidia</taxon>
        <taxon>Bacteroidales</taxon>
        <taxon>Barnesiellaceae</taxon>
        <taxon>Coprobacter</taxon>
    </lineage>
</organism>
<evidence type="ECO:0000313" key="2">
    <source>
        <dbReference type="Proteomes" id="UP000594042"/>
    </source>
</evidence>
<dbReference type="SUPFAM" id="SSF109998">
    <property type="entry name" value="Triger factor/SurA peptide-binding domain-like"/>
    <property type="match status" value="1"/>
</dbReference>
<protein>
    <recommendedName>
        <fullName evidence="3">Peptidyl-prolyl cis-trans isomerase</fullName>
    </recommendedName>
</protein>
<reference evidence="2" key="1">
    <citation type="submission" date="2020-07" db="EMBL/GenBank/DDBJ databases">
        <title>Complete genome sequencing of Coprobacter sp. strain 2CBH44.</title>
        <authorList>
            <person name="Sakamoto M."/>
            <person name="Murakami T."/>
            <person name="Mori H."/>
        </authorList>
    </citation>
    <scope>NUCLEOTIDE SEQUENCE [LARGE SCALE GENOMIC DNA]</scope>
    <source>
        <strain evidence="2">2CBH44</strain>
    </source>
</reference>
<proteinExistence type="predicted"/>